<dbReference type="EC" id="3.4.21.89" evidence="5"/>
<dbReference type="GO" id="GO:0009003">
    <property type="term" value="F:signal peptidase activity"/>
    <property type="evidence" value="ECO:0007669"/>
    <property type="project" value="UniProtKB-EC"/>
</dbReference>
<dbReference type="SUPFAM" id="SSF51306">
    <property type="entry name" value="LexA/Signal peptidase"/>
    <property type="match status" value="1"/>
</dbReference>
<dbReference type="PROSITE" id="PS00501">
    <property type="entry name" value="SPASE_I_1"/>
    <property type="match status" value="1"/>
</dbReference>
<dbReference type="NCBIfam" id="TIGR02227">
    <property type="entry name" value="sigpep_I_bact"/>
    <property type="match status" value="1"/>
</dbReference>
<feature type="region of interest" description="Disordered" evidence="13">
    <location>
        <begin position="90"/>
        <end position="120"/>
    </location>
</feature>
<dbReference type="RefSeq" id="XP_011044493.1">
    <property type="nucleotide sequence ID" value="XM_011046191.1"/>
</dbReference>
<keyword evidence="11" id="KW-0472">Membrane</keyword>
<evidence type="ECO:0000256" key="3">
    <source>
        <dbReference type="ARBA" id="ARBA00004370"/>
    </source>
</evidence>
<dbReference type="InterPro" id="IPR019533">
    <property type="entry name" value="Peptidase_S26"/>
</dbReference>
<dbReference type="InterPro" id="IPR000223">
    <property type="entry name" value="Pept_S26A_signal_pept_1"/>
</dbReference>
<dbReference type="GeneID" id="105139662"/>
<comment type="subcellular location">
    <subcellularLocation>
        <location evidence="3">Membrane</location>
    </subcellularLocation>
    <subcellularLocation>
        <location evidence="2">Plastid</location>
        <location evidence="2">Chloroplast</location>
    </subcellularLocation>
</comment>
<evidence type="ECO:0000256" key="9">
    <source>
        <dbReference type="ARBA" id="ARBA00022801"/>
    </source>
</evidence>
<dbReference type="PANTHER" id="PTHR43390:SF1">
    <property type="entry name" value="CHLOROPLAST PROCESSING PEPTIDASE"/>
    <property type="match status" value="1"/>
</dbReference>
<dbReference type="PANTHER" id="PTHR43390">
    <property type="entry name" value="SIGNAL PEPTIDASE I"/>
    <property type="match status" value="1"/>
</dbReference>
<comment type="similarity">
    <text evidence="4">Belongs to the peptidase S26 family.</text>
</comment>
<keyword evidence="8" id="KW-0645">Protease</keyword>
<dbReference type="GO" id="GO:0010027">
    <property type="term" value="P:thylakoid membrane organization"/>
    <property type="evidence" value="ECO:0007669"/>
    <property type="project" value="TreeGrafter"/>
</dbReference>
<evidence type="ECO:0000256" key="11">
    <source>
        <dbReference type="ARBA" id="ARBA00023136"/>
    </source>
</evidence>
<feature type="active site" evidence="12">
    <location>
        <position position="214"/>
    </location>
</feature>
<keyword evidence="9" id="KW-0378">Hydrolase</keyword>
<dbReference type="InterPro" id="IPR036286">
    <property type="entry name" value="LexA/Signal_pep-like_sf"/>
</dbReference>
<protein>
    <recommendedName>
        <fullName evidence="5">signal peptidase I</fullName>
        <ecNumber evidence="5">3.4.21.89</ecNumber>
    </recommendedName>
</protein>
<dbReference type="KEGG" id="peu:105139662"/>
<evidence type="ECO:0000256" key="1">
    <source>
        <dbReference type="ARBA" id="ARBA00000677"/>
    </source>
</evidence>
<name>A0AAJ6VCE1_POPEU</name>
<dbReference type="InterPro" id="IPR019758">
    <property type="entry name" value="Pept_S26A_signal_pept_1_CS"/>
</dbReference>
<evidence type="ECO:0000313" key="16">
    <source>
        <dbReference type="RefSeq" id="XP_011044493.1"/>
    </source>
</evidence>
<dbReference type="CDD" id="cd06530">
    <property type="entry name" value="S26_SPase_I"/>
    <property type="match status" value="1"/>
</dbReference>
<dbReference type="GO" id="GO:0006465">
    <property type="term" value="P:signal peptide processing"/>
    <property type="evidence" value="ECO:0007669"/>
    <property type="project" value="InterPro"/>
</dbReference>
<evidence type="ECO:0000256" key="8">
    <source>
        <dbReference type="ARBA" id="ARBA00022670"/>
    </source>
</evidence>
<evidence type="ECO:0000313" key="15">
    <source>
        <dbReference type="Proteomes" id="UP000694918"/>
    </source>
</evidence>
<keyword evidence="15" id="KW-1185">Reference proteome</keyword>
<dbReference type="GO" id="GO:0009535">
    <property type="term" value="C:chloroplast thylakoid membrane"/>
    <property type="evidence" value="ECO:0007669"/>
    <property type="project" value="TreeGrafter"/>
</dbReference>
<dbReference type="FunFam" id="2.10.109.10:FF:000012">
    <property type="entry name" value="Peptidase/ serine-type peptidase"/>
    <property type="match status" value="1"/>
</dbReference>
<dbReference type="RefSeq" id="XP_011044495.1">
    <property type="nucleotide sequence ID" value="XM_011046193.1"/>
</dbReference>
<evidence type="ECO:0000256" key="4">
    <source>
        <dbReference type="ARBA" id="ARBA00009370"/>
    </source>
</evidence>
<reference evidence="16 17" key="1">
    <citation type="submission" date="2025-04" db="UniProtKB">
        <authorList>
            <consortium name="RefSeq"/>
        </authorList>
    </citation>
    <scope>IDENTIFICATION</scope>
</reference>
<evidence type="ECO:0000256" key="10">
    <source>
        <dbReference type="ARBA" id="ARBA00022946"/>
    </source>
</evidence>
<accession>A0AAJ6VCE1</accession>
<dbReference type="Proteomes" id="UP000694918">
    <property type="component" value="Unplaced"/>
</dbReference>
<evidence type="ECO:0000313" key="18">
    <source>
        <dbReference type="RefSeq" id="XP_011044495.1"/>
    </source>
</evidence>
<dbReference type="GO" id="GO:0004252">
    <property type="term" value="F:serine-type endopeptidase activity"/>
    <property type="evidence" value="ECO:0007669"/>
    <property type="project" value="InterPro"/>
</dbReference>
<feature type="domain" description="Peptidase S26" evidence="14">
    <location>
        <begin position="137"/>
        <end position="294"/>
    </location>
</feature>
<keyword evidence="7" id="KW-0934">Plastid</keyword>
<proteinExistence type="inferred from homology"/>
<dbReference type="InterPro" id="IPR019756">
    <property type="entry name" value="Pept_S26A_signal_pept_1_Ser-AS"/>
</dbReference>
<feature type="compositionally biased region" description="Gly residues" evidence="13">
    <location>
        <begin position="97"/>
        <end position="108"/>
    </location>
</feature>
<dbReference type="Gene3D" id="2.10.109.10">
    <property type="entry name" value="Umud Fragment, subunit A"/>
    <property type="match status" value="1"/>
</dbReference>
<dbReference type="AlphaFoldDB" id="A0AAJ6VCE1"/>
<gene>
    <name evidence="16 17 18" type="primary">LOC105139662</name>
</gene>
<keyword evidence="10" id="KW-0809">Transit peptide</keyword>
<evidence type="ECO:0000256" key="12">
    <source>
        <dbReference type="PIRSR" id="PIRSR600223-1"/>
    </source>
</evidence>
<evidence type="ECO:0000256" key="13">
    <source>
        <dbReference type="SAM" id="MobiDB-lite"/>
    </source>
</evidence>
<evidence type="ECO:0000256" key="2">
    <source>
        <dbReference type="ARBA" id="ARBA00004229"/>
    </source>
</evidence>
<organism evidence="15 18">
    <name type="scientific">Populus euphratica</name>
    <name type="common">Euphrates poplar</name>
    <dbReference type="NCBI Taxonomy" id="75702"/>
    <lineage>
        <taxon>Eukaryota</taxon>
        <taxon>Viridiplantae</taxon>
        <taxon>Streptophyta</taxon>
        <taxon>Embryophyta</taxon>
        <taxon>Tracheophyta</taxon>
        <taxon>Spermatophyta</taxon>
        <taxon>Magnoliopsida</taxon>
        <taxon>eudicotyledons</taxon>
        <taxon>Gunneridae</taxon>
        <taxon>Pentapetalae</taxon>
        <taxon>rosids</taxon>
        <taxon>fabids</taxon>
        <taxon>Malpighiales</taxon>
        <taxon>Salicaceae</taxon>
        <taxon>Saliceae</taxon>
        <taxon>Populus</taxon>
    </lineage>
</organism>
<sequence length="320" mass="35522">MMISLQILSPLPSSHFINPNPLSLQCSKNPNFYPKSFFETPYLVKSTHTHFLSFPKNSNLKLKTSRRLKLSVQFQRLICYGVKKDSDEETKAVVDSGGDGGGGGGGGGDDGDGDGDGEMKKKDGNLPEWLNFTTDDAKTVFAAVAVSLAFRSFVAEPRFIPSLSMYPTFDVGDRVFSEKVSYYFRKPCVNDIVIFKSPPVLQEVGYTDDNVFIKRIVAKEGDTVEVHEGKLIVNGVVRSEKFILEPPSYELTPIHVPENSVFVMGDNRNNSYDSHVWGPLPAKNIIGRSIFRYWPPYRIGRTVLETGCAVDKQDSTSSSI</sequence>
<dbReference type="Pfam" id="PF10502">
    <property type="entry name" value="Peptidase_S26"/>
    <property type="match status" value="1"/>
</dbReference>
<feature type="active site" evidence="12">
    <location>
        <position position="164"/>
    </location>
</feature>
<keyword evidence="6" id="KW-0150">Chloroplast</keyword>
<evidence type="ECO:0000313" key="17">
    <source>
        <dbReference type="RefSeq" id="XP_011044494.1"/>
    </source>
</evidence>
<dbReference type="RefSeq" id="XP_011044494.1">
    <property type="nucleotide sequence ID" value="XM_011046192.1"/>
</dbReference>
<comment type="catalytic activity">
    <reaction evidence="1">
        <text>Cleavage of hydrophobic, N-terminal signal or leader sequences from secreted and periplasmic proteins.</text>
        <dbReference type="EC" id="3.4.21.89"/>
    </reaction>
</comment>
<evidence type="ECO:0000256" key="7">
    <source>
        <dbReference type="ARBA" id="ARBA00022640"/>
    </source>
</evidence>
<evidence type="ECO:0000256" key="6">
    <source>
        <dbReference type="ARBA" id="ARBA00022528"/>
    </source>
</evidence>
<evidence type="ECO:0000256" key="5">
    <source>
        <dbReference type="ARBA" id="ARBA00013208"/>
    </source>
</evidence>
<evidence type="ECO:0000259" key="14">
    <source>
        <dbReference type="Pfam" id="PF10502"/>
    </source>
</evidence>
<dbReference type="PROSITE" id="PS00761">
    <property type="entry name" value="SPASE_I_3"/>
    <property type="match status" value="1"/>
</dbReference>
<dbReference type="PRINTS" id="PR00727">
    <property type="entry name" value="LEADERPTASE"/>
</dbReference>